<keyword evidence="3 7" id="KW-0812">Transmembrane</keyword>
<dbReference type="Proteomes" id="UP000663870">
    <property type="component" value="Unassembled WGS sequence"/>
</dbReference>
<accession>A0A813ULS1</accession>
<comment type="caution">
    <text evidence="10">The sequence shown here is derived from an EMBL/GenBank/DDBJ whole genome shotgun (WGS) entry which is preliminary data.</text>
</comment>
<keyword evidence="12" id="KW-1185">Reference proteome</keyword>
<dbReference type="PANTHER" id="PTHR20955:SF1">
    <property type="entry name" value="PROTEIN JAGUNAL HOMOLOG 1"/>
    <property type="match status" value="1"/>
</dbReference>
<comment type="subcellular location">
    <subcellularLocation>
        <location evidence="1">Endoplasmic reticulum membrane</location>
        <topology evidence="1">Multi-pass membrane protein</topology>
    </subcellularLocation>
</comment>
<evidence type="ECO:0000256" key="4">
    <source>
        <dbReference type="ARBA" id="ARBA00022824"/>
    </source>
</evidence>
<dbReference type="EMBL" id="CAJNOT010000056">
    <property type="protein sequence ID" value="CAF0808481.1"/>
    <property type="molecule type" value="Genomic_DNA"/>
</dbReference>
<evidence type="ECO:0000313" key="11">
    <source>
        <dbReference type="EMBL" id="CAF3598129.1"/>
    </source>
</evidence>
<feature type="transmembrane region" description="Helical" evidence="7">
    <location>
        <begin position="102"/>
        <end position="123"/>
    </location>
</feature>
<keyword evidence="4" id="KW-0256">Endoplasmic reticulum</keyword>
<dbReference type="PANTHER" id="PTHR20955">
    <property type="entry name" value="PROTEIN JAGUNAL HOMOLOG 1"/>
    <property type="match status" value="1"/>
</dbReference>
<evidence type="ECO:0000313" key="8">
    <source>
        <dbReference type="EMBL" id="CAF0808481.1"/>
    </source>
</evidence>
<evidence type="ECO:0000256" key="1">
    <source>
        <dbReference type="ARBA" id="ARBA00004477"/>
    </source>
</evidence>
<dbReference type="Proteomes" id="UP000663836">
    <property type="component" value="Unassembled WGS sequence"/>
</dbReference>
<name>A0A813ULS1_9BILA</name>
<sequence length="189" mass="22184">MFLPTSQRITSTDGSDYPHRESIAAHYRASAEAKSRLRILIYFHFLLAFLVFFHILTHHIPQILTLNVPRPHLWQYIWLNSVLASICGLLSLNKNRIFLMKIFFHGTILFGLGTIVITIILNLRELFIFKKLKTNHKLDEIEPQTLLGFPLLVLWYIFLVITVQIHAFSLYMANVLLCSWQQHKSTKYY</sequence>
<dbReference type="InterPro" id="IPR009787">
    <property type="entry name" value="Jagunal"/>
</dbReference>
<dbReference type="GO" id="GO:0007029">
    <property type="term" value="P:endoplasmic reticulum organization"/>
    <property type="evidence" value="ECO:0007669"/>
    <property type="project" value="InterPro"/>
</dbReference>
<organism evidence="10 12">
    <name type="scientific">Rotaria sordida</name>
    <dbReference type="NCBI Taxonomy" id="392033"/>
    <lineage>
        <taxon>Eukaryota</taxon>
        <taxon>Metazoa</taxon>
        <taxon>Spiralia</taxon>
        <taxon>Gnathifera</taxon>
        <taxon>Rotifera</taxon>
        <taxon>Eurotatoria</taxon>
        <taxon>Bdelloidea</taxon>
        <taxon>Philodinida</taxon>
        <taxon>Philodinidae</taxon>
        <taxon>Rotaria</taxon>
    </lineage>
</organism>
<gene>
    <name evidence="11" type="ORF">JBS370_LOCUS3644</name>
    <name evidence="10" type="ORF">JXQ802_LOCUS5533</name>
    <name evidence="9" type="ORF">SEV965_LOCUS1598</name>
    <name evidence="8" type="ORF">ZHD862_LOCUS2790</name>
</gene>
<feature type="transmembrane region" description="Helical" evidence="7">
    <location>
        <begin position="39"/>
        <end position="61"/>
    </location>
</feature>
<evidence type="ECO:0000256" key="7">
    <source>
        <dbReference type="SAM" id="Phobius"/>
    </source>
</evidence>
<dbReference type="AlphaFoldDB" id="A0A813ULS1"/>
<evidence type="ECO:0000256" key="2">
    <source>
        <dbReference type="ARBA" id="ARBA00008462"/>
    </source>
</evidence>
<evidence type="ECO:0000256" key="3">
    <source>
        <dbReference type="ARBA" id="ARBA00022692"/>
    </source>
</evidence>
<evidence type="ECO:0000313" key="9">
    <source>
        <dbReference type="EMBL" id="CAF0820579.1"/>
    </source>
</evidence>
<dbReference type="GO" id="GO:0005789">
    <property type="term" value="C:endoplasmic reticulum membrane"/>
    <property type="evidence" value="ECO:0007669"/>
    <property type="project" value="UniProtKB-SubCell"/>
</dbReference>
<dbReference type="EMBL" id="CAJNOU010000031">
    <property type="protein sequence ID" value="CAF0820579.1"/>
    <property type="molecule type" value="Genomic_DNA"/>
</dbReference>
<keyword evidence="6 7" id="KW-0472">Membrane</keyword>
<evidence type="ECO:0000256" key="6">
    <source>
        <dbReference type="ARBA" id="ARBA00023136"/>
    </source>
</evidence>
<proteinExistence type="inferred from homology"/>
<comment type="similarity">
    <text evidence="2">Belongs to the jagunal family.</text>
</comment>
<dbReference type="GO" id="GO:0016192">
    <property type="term" value="P:vesicle-mediated transport"/>
    <property type="evidence" value="ECO:0007669"/>
    <property type="project" value="TreeGrafter"/>
</dbReference>
<dbReference type="EMBL" id="CAJNOL010000082">
    <property type="protein sequence ID" value="CAF0827779.1"/>
    <property type="molecule type" value="Genomic_DNA"/>
</dbReference>
<reference evidence="10" key="1">
    <citation type="submission" date="2021-02" db="EMBL/GenBank/DDBJ databases">
        <authorList>
            <person name="Nowell W R."/>
        </authorList>
    </citation>
    <scope>NUCLEOTIDE SEQUENCE</scope>
</reference>
<dbReference type="Proteomes" id="UP000663889">
    <property type="component" value="Unassembled WGS sequence"/>
</dbReference>
<keyword evidence="5 7" id="KW-1133">Transmembrane helix</keyword>
<feature type="transmembrane region" description="Helical" evidence="7">
    <location>
        <begin position="153"/>
        <end position="177"/>
    </location>
</feature>
<feature type="transmembrane region" description="Helical" evidence="7">
    <location>
        <begin position="73"/>
        <end position="90"/>
    </location>
</feature>
<evidence type="ECO:0000313" key="12">
    <source>
        <dbReference type="Proteomes" id="UP000663870"/>
    </source>
</evidence>
<dbReference type="EMBL" id="CAJOBD010000158">
    <property type="protein sequence ID" value="CAF3598129.1"/>
    <property type="molecule type" value="Genomic_DNA"/>
</dbReference>
<dbReference type="Pfam" id="PF07086">
    <property type="entry name" value="Jagunal"/>
    <property type="match status" value="1"/>
</dbReference>
<protein>
    <submittedName>
        <fullName evidence="10">Uncharacterized protein</fullName>
    </submittedName>
</protein>
<evidence type="ECO:0000313" key="10">
    <source>
        <dbReference type="EMBL" id="CAF0827779.1"/>
    </source>
</evidence>
<dbReference type="Proteomes" id="UP000663864">
    <property type="component" value="Unassembled WGS sequence"/>
</dbReference>
<evidence type="ECO:0000256" key="5">
    <source>
        <dbReference type="ARBA" id="ARBA00022989"/>
    </source>
</evidence>